<dbReference type="Proteomes" id="UP001174136">
    <property type="component" value="Unassembled WGS sequence"/>
</dbReference>
<dbReference type="GO" id="GO:0046983">
    <property type="term" value="F:protein dimerization activity"/>
    <property type="evidence" value="ECO:0007669"/>
    <property type="project" value="InterPro"/>
</dbReference>
<evidence type="ECO:0000313" key="2">
    <source>
        <dbReference type="EMBL" id="KAK0153293.1"/>
    </source>
</evidence>
<dbReference type="AlphaFoldDB" id="A0AA47N6F3"/>
<proteinExistence type="predicted"/>
<dbReference type="PANTHER" id="PTHR46289:SF17">
    <property type="entry name" value="HAT C-TERMINAL DIMERISATION DOMAIN-CONTAINING PROTEIN"/>
    <property type="match status" value="1"/>
</dbReference>
<evidence type="ECO:0000259" key="1">
    <source>
        <dbReference type="Pfam" id="PF05699"/>
    </source>
</evidence>
<feature type="domain" description="HAT C-terminal dimerisation" evidence="1">
    <location>
        <begin position="71"/>
        <end position="128"/>
    </location>
</feature>
<evidence type="ECO:0000313" key="3">
    <source>
        <dbReference type="Proteomes" id="UP001174136"/>
    </source>
</evidence>
<reference evidence="2" key="1">
    <citation type="journal article" date="2023" name="Front. Mar. Sci.">
        <title>A new Merluccius polli reference genome to investigate the effects of global change in West African waters.</title>
        <authorList>
            <person name="Mateo J.L."/>
            <person name="Blanco-Fernandez C."/>
            <person name="Garcia-Vazquez E."/>
            <person name="Machado-Schiaffino G."/>
        </authorList>
    </citation>
    <scope>NUCLEOTIDE SEQUENCE</scope>
    <source>
        <strain evidence="2">C29</strain>
        <tissue evidence="2">Fin</tissue>
    </source>
</reference>
<accession>A0AA47N6F3</accession>
<dbReference type="Pfam" id="PF05699">
    <property type="entry name" value="Dimer_Tnp_hAT"/>
    <property type="match status" value="1"/>
</dbReference>
<comment type="caution">
    <text evidence="2">The sequence shown here is derived from an EMBL/GenBank/DDBJ whole genome shotgun (WGS) entry which is preliminary data.</text>
</comment>
<sequence>MSTAAKREKVLLDSAKGLVSDADLSTLQLSRIDIASLGLQLRMLGGLTKEQAFHSVKELAQFVSALHPQTRGLFSELEKLIHLCLCLPVSTACSERSFSALRRLKTWLRSTVTQRRLTHMALLHVHKDILDDLDLQVHIDDFISRTPERKSTFGVR</sequence>
<gene>
    <name evidence="2" type="primary">ZMYM1_154</name>
    <name evidence="2" type="ORF">N1851_005027</name>
</gene>
<protein>
    <submittedName>
        <fullName evidence="2">Zinc finger MYM-type protein 1</fullName>
    </submittedName>
</protein>
<dbReference type="EMBL" id="JAOPHQ010000855">
    <property type="protein sequence ID" value="KAK0153293.1"/>
    <property type="molecule type" value="Genomic_DNA"/>
</dbReference>
<name>A0AA47N6F3_MERPO</name>
<keyword evidence="3" id="KW-1185">Reference proteome</keyword>
<organism evidence="2 3">
    <name type="scientific">Merluccius polli</name>
    <name type="common">Benguela hake</name>
    <name type="synonym">Merluccius cadenati</name>
    <dbReference type="NCBI Taxonomy" id="89951"/>
    <lineage>
        <taxon>Eukaryota</taxon>
        <taxon>Metazoa</taxon>
        <taxon>Chordata</taxon>
        <taxon>Craniata</taxon>
        <taxon>Vertebrata</taxon>
        <taxon>Euteleostomi</taxon>
        <taxon>Actinopterygii</taxon>
        <taxon>Neopterygii</taxon>
        <taxon>Teleostei</taxon>
        <taxon>Neoteleostei</taxon>
        <taxon>Acanthomorphata</taxon>
        <taxon>Zeiogadaria</taxon>
        <taxon>Gadariae</taxon>
        <taxon>Gadiformes</taxon>
        <taxon>Gadoidei</taxon>
        <taxon>Merlucciidae</taxon>
        <taxon>Merluccius</taxon>
    </lineage>
</organism>
<dbReference type="InterPro" id="IPR052958">
    <property type="entry name" value="IFN-induced_PKR_regulator"/>
</dbReference>
<dbReference type="PANTHER" id="PTHR46289">
    <property type="entry name" value="52 KDA REPRESSOR OF THE INHIBITOR OF THE PROTEIN KINASE-LIKE PROTEIN-RELATED"/>
    <property type="match status" value="1"/>
</dbReference>
<dbReference type="InterPro" id="IPR008906">
    <property type="entry name" value="HATC_C_dom"/>
</dbReference>